<feature type="transmembrane region" description="Helical" evidence="8">
    <location>
        <begin position="173"/>
        <end position="195"/>
    </location>
</feature>
<feature type="domain" description="ABC transmembrane type-1" evidence="10">
    <location>
        <begin position="31"/>
        <end position="315"/>
    </location>
</feature>
<evidence type="ECO:0000256" key="5">
    <source>
        <dbReference type="ARBA" id="ARBA00022840"/>
    </source>
</evidence>
<feature type="transmembrane region" description="Helical" evidence="8">
    <location>
        <begin position="143"/>
        <end position="167"/>
    </location>
</feature>
<keyword evidence="6 8" id="KW-1133">Transmembrane helix</keyword>
<sequence length="570" mass="65770">MLNFQIWQQFRQIIQPYWFNQLRWGVIFQLLLLIAFSLGSSTFVIFETLQRGELTSSLAQQNVNRFQQAIGFFFSIIIVNIIFISGKNYIQGKISLDWRKWLTSYYINQYFTKQSFYHLQAFSEVDNPDQRMAEDIKNVTQRLIFLLVMCLDSLVQLIGFIGLLWFISPILMITLLVYAVVGTLITTLVFGRALVGINLEQLKREADFRYGLVRIRDNAEAIAFYEGQAEESAQMKQRFWRVFTNINRLIRWQFNLNIFQNGYQYLTFILPFIILAPRIFSRELELGAVTQSQAAFERVGFALGLIITQFDQLSALTAGIRRLTELTTKMEKITSFQPDSGIQLIEETYIAVNHLTLQIPDRQTKLIQDLSITVLPGQSLLIMGASGVGKTSLLRAIAGFWVEGEGVIARPAPDRILFLPQRPYMPWGTLRQQLLYPHTEKAIAKETLLQTLHQVHLPDLAGRYGGLDAFVDWSRVLSLGEQQRLAFARLLLSEPTYAILDEATSALDEETAASLYQKLQETPITYISVGHRTQLLNYHQFVLELRQQQEWQLFSTKDYEKRENLPKSLN</sequence>
<comment type="subcellular location">
    <subcellularLocation>
        <location evidence="1">Cell membrane</location>
        <topology evidence="1">Multi-pass membrane protein</topology>
    </subcellularLocation>
</comment>
<evidence type="ECO:0000313" key="11">
    <source>
        <dbReference type="EMBL" id="MCC5602102.1"/>
    </source>
</evidence>
<gene>
    <name evidence="11" type="ORF">LC586_23605</name>
</gene>
<dbReference type="Gene3D" id="1.20.1560.10">
    <property type="entry name" value="ABC transporter type 1, transmembrane domain"/>
    <property type="match status" value="1"/>
</dbReference>
<dbReference type="InterPro" id="IPR003439">
    <property type="entry name" value="ABC_transporter-like_ATP-bd"/>
</dbReference>
<evidence type="ECO:0000256" key="4">
    <source>
        <dbReference type="ARBA" id="ARBA00022741"/>
    </source>
</evidence>
<evidence type="ECO:0000256" key="8">
    <source>
        <dbReference type="SAM" id="Phobius"/>
    </source>
</evidence>
<dbReference type="InterPro" id="IPR050835">
    <property type="entry name" value="ABC_transporter_sub-D"/>
</dbReference>
<dbReference type="PANTHER" id="PTHR11384:SF59">
    <property type="entry name" value="LYSOSOMAL COBALAMIN TRANSPORTER ABCD4"/>
    <property type="match status" value="1"/>
</dbReference>
<evidence type="ECO:0000259" key="9">
    <source>
        <dbReference type="PROSITE" id="PS50893"/>
    </source>
</evidence>
<keyword evidence="12" id="KW-1185">Reference proteome</keyword>
<dbReference type="SUPFAM" id="SSF52540">
    <property type="entry name" value="P-loop containing nucleoside triphosphate hydrolases"/>
    <property type="match status" value="1"/>
</dbReference>
<keyword evidence="3 8" id="KW-0812">Transmembrane</keyword>
<dbReference type="PANTHER" id="PTHR11384">
    <property type="entry name" value="ATP-BINDING CASSETTE, SUB-FAMILY D MEMBER"/>
    <property type="match status" value="1"/>
</dbReference>
<dbReference type="InterPro" id="IPR027417">
    <property type="entry name" value="P-loop_NTPase"/>
</dbReference>
<keyword evidence="4" id="KW-0547">Nucleotide-binding</keyword>
<evidence type="ECO:0000256" key="2">
    <source>
        <dbReference type="ARBA" id="ARBA00022448"/>
    </source>
</evidence>
<keyword evidence="7 8" id="KW-0472">Membrane</keyword>
<comment type="caution">
    <text evidence="11">The sequence shown here is derived from an EMBL/GenBank/DDBJ whole genome shotgun (WGS) entry which is preliminary data.</text>
</comment>
<dbReference type="PROSITE" id="PS50893">
    <property type="entry name" value="ABC_TRANSPORTER_2"/>
    <property type="match status" value="1"/>
</dbReference>
<protein>
    <submittedName>
        <fullName evidence="11">ABC transporter ATP-binding protein/permease</fullName>
    </submittedName>
</protein>
<dbReference type="InterPro" id="IPR017871">
    <property type="entry name" value="ABC_transporter-like_CS"/>
</dbReference>
<dbReference type="EMBL" id="JAIVFQ010000043">
    <property type="protein sequence ID" value="MCC5602102.1"/>
    <property type="molecule type" value="Genomic_DNA"/>
</dbReference>
<feature type="transmembrane region" description="Helical" evidence="8">
    <location>
        <begin position="66"/>
        <end position="90"/>
    </location>
</feature>
<feature type="domain" description="ABC transporter" evidence="9">
    <location>
        <begin position="350"/>
        <end position="563"/>
    </location>
</feature>
<dbReference type="Pfam" id="PF00005">
    <property type="entry name" value="ABC_tran"/>
    <property type="match status" value="1"/>
</dbReference>
<evidence type="ECO:0000256" key="1">
    <source>
        <dbReference type="ARBA" id="ARBA00004651"/>
    </source>
</evidence>
<evidence type="ECO:0000313" key="12">
    <source>
        <dbReference type="Proteomes" id="UP001199525"/>
    </source>
</evidence>
<dbReference type="InterPro" id="IPR036640">
    <property type="entry name" value="ABC1_TM_sf"/>
</dbReference>
<dbReference type="PROSITE" id="PS00211">
    <property type="entry name" value="ABC_TRANSPORTER_1"/>
    <property type="match status" value="1"/>
</dbReference>
<dbReference type="SUPFAM" id="SSF90123">
    <property type="entry name" value="ABC transporter transmembrane region"/>
    <property type="match status" value="1"/>
</dbReference>
<dbReference type="PROSITE" id="PS50929">
    <property type="entry name" value="ABC_TM1F"/>
    <property type="match status" value="1"/>
</dbReference>
<name>A0ABS8ID66_9NOSO</name>
<proteinExistence type="predicted"/>
<dbReference type="CDD" id="cd03223">
    <property type="entry name" value="ABCD_peroxisomal_ALDP"/>
    <property type="match status" value="1"/>
</dbReference>
<organism evidence="11 12">
    <name type="scientific">Nostoc favosum CHAB5714</name>
    <dbReference type="NCBI Taxonomy" id="2780399"/>
    <lineage>
        <taxon>Bacteria</taxon>
        <taxon>Bacillati</taxon>
        <taxon>Cyanobacteriota</taxon>
        <taxon>Cyanophyceae</taxon>
        <taxon>Nostocales</taxon>
        <taxon>Nostocaceae</taxon>
        <taxon>Nostoc</taxon>
        <taxon>Nostoc favosum</taxon>
    </lineage>
</organism>
<dbReference type="InterPro" id="IPR011527">
    <property type="entry name" value="ABC1_TM_dom"/>
</dbReference>
<evidence type="ECO:0000256" key="3">
    <source>
        <dbReference type="ARBA" id="ARBA00022692"/>
    </source>
</evidence>
<feature type="transmembrane region" description="Helical" evidence="8">
    <location>
        <begin position="262"/>
        <end position="280"/>
    </location>
</feature>
<keyword evidence="5 11" id="KW-0067">ATP-binding</keyword>
<keyword evidence="2" id="KW-0813">Transport</keyword>
<dbReference type="RefSeq" id="WP_229487076.1">
    <property type="nucleotide sequence ID" value="NZ_JAIVFQ010000043.1"/>
</dbReference>
<dbReference type="Pfam" id="PF06472">
    <property type="entry name" value="ABC_membrane_2"/>
    <property type="match status" value="1"/>
</dbReference>
<feature type="transmembrane region" description="Helical" evidence="8">
    <location>
        <begin position="21"/>
        <end position="46"/>
    </location>
</feature>
<evidence type="ECO:0000256" key="7">
    <source>
        <dbReference type="ARBA" id="ARBA00023136"/>
    </source>
</evidence>
<reference evidence="11 12" key="1">
    <citation type="journal article" date="2021" name="Microorganisms">
        <title>Genome Evolution of Filamentous Cyanobacterium Nostoc Species: From Facultative Symbiosis to Free Living.</title>
        <authorList>
            <person name="Huo D."/>
            <person name="Li H."/>
            <person name="Cai F."/>
            <person name="Guo X."/>
            <person name="Qiao Z."/>
            <person name="Wang W."/>
            <person name="Yu G."/>
            <person name="Li R."/>
        </authorList>
    </citation>
    <scope>NUCLEOTIDE SEQUENCE [LARGE SCALE GENOMIC DNA]</scope>
    <source>
        <strain evidence="11 12">CHAB 5714</strain>
    </source>
</reference>
<evidence type="ECO:0000256" key="6">
    <source>
        <dbReference type="ARBA" id="ARBA00022989"/>
    </source>
</evidence>
<dbReference type="InterPro" id="IPR003593">
    <property type="entry name" value="AAA+_ATPase"/>
</dbReference>
<dbReference type="Proteomes" id="UP001199525">
    <property type="component" value="Unassembled WGS sequence"/>
</dbReference>
<dbReference type="SMART" id="SM00382">
    <property type="entry name" value="AAA"/>
    <property type="match status" value="1"/>
</dbReference>
<evidence type="ECO:0000259" key="10">
    <source>
        <dbReference type="PROSITE" id="PS50929"/>
    </source>
</evidence>
<dbReference type="Gene3D" id="3.40.50.300">
    <property type="entry name" value="P-loop containing nucleotide triphosphate hydrolases"/>
    <property type="match status" value="1"/>
</dbReference>
<accession>A0ABS8ID66</accession>
<dbReference type="GO" id="GO:0005524">
    <property type="term" value="F:ATP binding"/>
    <property type="evidence" value="ECO:0007669"/>
    <property type="project" value="UniProtKB-KW"/>
</dbReference>